<reference evidence="1 2" key="1">
    <citation type="submission" date="2024-09" db="EMBL/GenBank/DDBJ databases">
        <authorList>
            <person name="Sun Q."/>
            <person name="Mori K."/>
        </authorList>
    </citation>
    <scope>NUCLEOTIDE SEQUENCE [LARGE SCALE GENOMIC DNA]</scope>
    <source>
        <strain evidence="1 2">JCM 4557</strain>
    </source>
</reference>
<dbReference type="RefSeq" id="WP_394323830.1">
    <property type="nucleotide sequence ID" value="NZ_JBHMQV010000009.1"/>
</dbReference>
<organism evidence="1 2">
    <name type="scientific">Streptomyces noboritoensis</name>
    <dbReference type="NCBI Taxonomy" id="67337"/>
    <lineage>
        <taxon>Bacteria</taxon>
        <taxon>Bacillati</taxon>
        <taxon>Actinomycetota</taxon>
        <taxon>Actinomycetes</taxon>
        <taxon>Kitasatosporales</taxon>
        <taxon>Streptomycetaceae</taxon>
        <taxon>Streptomyces</taxon>
    </lineage>
</organism>
<name>A0ABV6TVK7_9ACTN</name>
<gene>
    <name evidence="1" type="ORF">ACFH04_39795</name>
</gene>
<dbReference type="NCBIfam" id="TIGR03882">
    <property type="entry name" value="cyclo_dehyd_2"/>
    <property type="match status" value="1"/>
</dbReference>
<accession>A0ABV6TVK7</accession>
<dbReference type="InterPro" id="IPR035985">
    <property type="entry name" value="Ubiquitin-activating_enz"/>
</dbReference>
<dbReference type="Proteomes" id="UP001589887">
    <property type="component" value="Unassembled WGS sequence"/>
</dbReference>
<protein>
    <submittedName>
        <fullName evidence="1">TOMM leader peptide-binding protein</fullName>
    </submittedName>
</protein>
<keyword evidence="2" id="KW-1185">Reference proteome</keyword>
<dbReference type="InterPro" id="IPR022291">
    <property type="entry name" value="Bacteriocin_synth_cyclodeHase"/>
</dbReference>
<dbReference type="Gene3D" id="3.40.50.720">
    <property type="entry name" value="NAD(P)-binding Rossmann-like Domain"/>
    <property type="match status" value="1"/>
</dbReference>
<sequence length="344" mass="36982">MTGTEARLKRAITVVGHSPDVVELRTGVWNTRSFTVTDDSGKGKLFDVICGLDGTRSHRELARVCGVSRATVEAVVDHLRTLDVIEWGPTSLVDAYVDQLTSLRVEQTDAGRPTRSVVTGDGSLADTIAELVRDAQAGKVEQLGPGDQLAQVLADVDEAAVHDGLRLAELTEALAPLRGSYVMWAQEVVNPVRSRVFNRLAMELGTPWTHVAIDGPFLLVGPTVVPGSSPCYECFETRVAMNLRESDSYVRYKRALAAGSVKPGAPAQLSAVRSTLAGHSALEAINFLTTGSTFTIGKVLGIYLPTMEIAHQEVLRLPGCRACGALRGRDDTSLYVDARSWIDG</sequence>
<dbReference type="EMBL" id="JBHMQV010000009">
    <property type="protein sequence ID" value="MFC0849820.1"/>
    <property type="molecule type" value="Genomic_DNA"/>
</dbReference>
<evidence type="ECO:0000313" key="1">
    <source>
        <dbReference type="EMBL" id="MFC0849820.1"/>
    </source>
</evidence>
<dbReference type="SUPFAM" id="SSF69572">
    <property type="entry name" value="Activating enzymes of the ubiquitin-like proteins"/>
    <property type="match status" value="1"/>
</dbReference>
<comment type="caution">
    <text evidence="1">The sequence shown here is derived from an EMBL/GenBank/DDBJ whole genome shotgun (WGS) entry which is preliminary data.</text>
</comment>
<evidence type="ECO:0000313" key="2">
    <source>
        <dbReference type="Proteomes" id="UP001589887"/>
    </source>
</evidence>
<proteinExistence type="predicted"/>